<reference evidence="2 3" key="1">
    <citation type="journal article" date="2012" name="Genome Biol. Evol.">
        <title>Genome Sequence of the Mesophilic Thermotogales Bacterium Mesotoga prima MesG1.Ag.4.2 Reveals the Largest Thermotogales Genome To Date.</title>
        <authorList>
            <person name="Zhaxybayeva O."/>
            <person name="Swithers K.S."/>
            <person name="Foght J."/>
            <person name="Green A.G."/>
            <person name="Bruce D."/>
            <person name="Detter C."/>
            <person name="Han S."/>
            <person name="Teshima H."/>
            <person name="Han J."/>
            <person name="Woyke T."/>
            <person name="Pitluck S."/>
            <person name="Nolan M."/>
            <person name="Ivanova N."/>
            <person name="Pati A."/>
            <person name="Land M.L."/>
            <person name="Dlutek M."/>
            <person name="Doolittle W.F."/>
            <person name="Noll K.M."/>
            <person name="Nesbo C.L."/>
        </authorList>
    </citation>
    <scope>NUCLEOTIDE SEQUENCE [LARGE SCALE GENOMIC DNA]</scope>
    <source>
        <strain evidence="3">mesG1.Ag.4.2</strain>
    </source>
</reference>
<dbReference type="EMBL" id="CP003532">
    <property type="protein sequence ID" value="AFK06426.1"/>
    <property type="molecule type" value="Genomic_DNA"/>
</dbReference>
<dbReference type="PROSITE" id="PS01125">
    <property type="entry name" value="ROK"/>
    <property type="match status" value="1"/>
</dbReference>
<dbReference type="Proteomes" id="UP000002881">
    <property type="component" value="Chromosome"/>
</dbReference>
<dbReference type="Gene3D" id="3.30.420.40">
    <property type="match status" value="2"/>
</dbReference>
<comment type="similarity">
    <text evidence="1">Belongs to the ROK (NagC/XylR) family.</text>
</comment>
<dbReference type="KEGG" id="mpg:Theba_0709"/>
<gene>
    <name evidence="2" type="ORF">Theba_0709</name>
</gene>
<keyword evidence="2" id="KW-0808">Transferase</keyword>
<dbReference type="SUPFAM" id="SSF53067">
    <property type="entry name" value="Actin-like ATPase domain"/>
    <property type="match status" value="1"/>
</dbReference>
<sequence>MVRRVIGIDLGGTETKIGIVEEDGKIVEKKVIPTRVSEGRTTVVTRIGEAINELLVQSGIDSKQIIGIGVGSPGSIDHDTGTVLFSPNLPDWSGFGLAAMLERVTGIRTFVENDANSFILGEWAFGEFKGSQHMVGLTLGTGVGGGVITHGILMTGSKGYGGELGHTIVEPEGPVCGCGSHGCLEALASATAIINLAREYSKRFPQSTIFASPEINAKVVFDAAREGDLAATLIVERATRALAIAIGNFIHVFNPEHIVIGGGISRAGDLLINGIREKLPAFVMTSFNGTFSITLSKLVENAGITGAASIVFYRTS</sequence>
<keyword evidence="3" id="KW-1185">Reference proteome</keyword>
<accession>I2F3C3</accession>
<dbReference type="AlphaFoldDB" id="I2F3C3"/>
<dbReference type="Pfam" id="PF00480">
    <property type="entry name" value="ROK"/>
    <property type="match status" value="1"/>
</dbReference>
<dbReference type="STRING" id="660470.Theba_0709"/>
<evidence type="ECO:0000256" key="1">
    <source>
        <dbReference type="ARBA" id="ARBA00006479"/>
    </source>
</evidence>
<dbReference type="eggNOG" id="COG1940">
    <property type="taxonomic scope" value="Bacteria"/>
</dbReference>
<dbReference type="GO" id="GO:0016301">
    <property type="term" value="F:kinase activity"/>
    <property type="evidence" value="ECO:0007669"/>
    <property type="project" value="UniProtKB-KW"/>
</dbReference>
<dbReference type="InterPro" id="IPR049874">
    <property type="entry name" value="ROK_cs"/>
</dbReference>
<evidence type="ECO:0000313" key="2">
    <source>
        <dbReference type="EMBL" id="AFK06426.1"/>
    </source>
</evidence>
<keyword evidence="2" id="KW-0418">Kinase</keyword>
<dbReference type="InterPro" id="IPR000600">
    <property type="entry name" value="ROK"/>
</dbReference>
<dbReference type="InterPro" id="IPR043129">
    <property type="entry name" value="ATPase_NBD"/>
</dbReference>
<dbReference type="PANTHER" id="PTHR18964">
    <property type="entry name" value="ROK (REPRESSOR, ORF, KINASE) FAMILY"/>
    <property type="match status" value="1"/>
</dbReference>
<name>I2F3C3_9BACT</name>
<organism evidence="2 3">
    <name type="scientific">Mesotoga prima MesG1.Ag.4.2</name>
    <dbReference type="NCBI Taxonomy" id="660470"/>
    <lineage>
        <taxon>Bacteria</taxon>
        <taxon>Thermotogati</taxon>
        <taxon>Thermotogota</taxon>
        <taxon>Thermotogae</taxon>
        <taxon>Kosmotogales</taxon>
        <taxon>Kosmotogaceae</taxon>
        <taxon>Mesotoga</taxon>
    </lineage>
</organism>
<dbReference type="HOGENOM" id="CLU_036604_0_1_0"/>
<proteinExistence type="inferred from homology"/>
<dbReference type="PANTHER" id="PTHR18964:SF149">
    <property type="entry name" value="BIFUNCTIONAL UDP-N-ACETYLGLUCOSAMINE 2-EPIMERASE_N-ACETYLMANNOSAMINE KINASE"/>
    <property type="match status" value="1"/>
</dbReference>
<protein>
    <submittedName>
        <fullName evidence="2">Transcriptional regulator/sugar kinase</fullName>
    </submittedName>
</protein>
<evidence type="ECO:0000313" key="3">
    <source>
        <dbReference type="Proteomes" id="UP000002881"/>
    </source>
</evidence>